<feature type="transmembrane region" description="Helical" evidence="1">
    <location>
        <begin position="12"/>
        <end position="34"/>
    </location>
</feature>
<feature type="transmembrane region" description="Helical" evidence="1">
    <location>
        <begin position="337"/>
        <end position="357"/>
    </location>
</feature>
<gene>
    <name evidence="2" type="ORF">DC53_16700</name>
</gene>
<feature type="transmembrane region" description="Helical" evidence="1">
    <location>
        <begin position="111"/>
        <end position="127"/>
    </location>
</feature>
<feature type="transmembrane region" description="Helical" evidence="1">
    <location>
        <begin position="162"/>
        <end position="178"/>
    </location>
</feature>
<name>A0ABD3Y5M3_9GAMM</name>
<sequence length="394" mass="44485">MLNKIPWNKIELLAATGLPGGFKVFVFFLIQYAYDSTTLGRVATLLSMAQILAYFTAIGWCSLLIVRVAKCENIKNQLLVYNSLLVMGGITTVLISIGIFLISFIVEIDNLLTFILLLISWSWYQFQRHYILALKCYKLIIKFDLILLLLAAVLILLIDPIIALYVSFFLISFVMMLYQQKGFKITPFKLSYDFKGVSFGFNNFFSGGITLSLIPLANFFNGVDFAGFISLFLSLSALAMLFPRAISLFQLPTLSEKINDPSIFTLTDTMKKQMLLCNFLTCIVNLFLALFIISFMNVGDNVYHNFFILISFVFNYLFTTQSLIGANVLMALEKSKVLLLLSFNSALVFFAVCFLLSKSSYGNSFFIISVLLASLALAKWLILESIYKSELKCQ</sequence>
<evidence type="ECO:0000313" key="2">
    <source>
        <dbReference type="EMBL" id="KDC49481.1"/>
    </source>
</evidence>
<feature type="transmembrane region" description="Helical" evidence="1">
    <location>
        <begin position="363"/>
        <end position="382"/>
    </location>
</feature>
<evidence type="ECO:0008006" key="4">
    <source>
        <dbReference type="Google" id="ProtNLM"/>
    </source>
</evidence>
<feature type="transmembrane region" description="Helical" evidence="1">
    <location>
        <begin position="78"/>
        <end position="105"/>
    </location>
</feature>
<accession>A0ABD3Y5M3</accession>
<feature type="transmembrane region" description="Helical" evidence="1">
    <location>
        <begin position="302"/>
        <end position="325"/>
    </location>
</feature>
<feature type="transmembrane region" description="Helical" evidence="1">
    <location>
        <begin position="139"/>
        <end position="156"/>
    </location>
</feature>
<protein>
    <recommendedName>
        <fullName evidence="4">Polysaccharide biosynthesis protein</fullName>
    </recommendedName>
</protein>
<feature type="transmembrane region" description="Helical" evidence="1">
    <location>
        <begin position="199"/>
        <end position="219"/>
    </location>
</feature>
<dbReference type="RefSeq" id="WP_033031265.1">
    <property type="nucleotide sequence ID" value="NZ_JJNZ01000065.1"/>
</dbReference>
<comment type="caution">
    <text evidence="2">The sequence shown here is derived from an EMBL/GenBank/DDBJ whole genome shotgun (WGS) entry which is preliminary data.</text>
</comment>
<reference evidence="2 3" key="1">
    <citation type="submission" date="2014-04" db="EMBL/GenBank/DDBJ databases">
        <title>Pseudoalteromonas galatheae sp. nov., isolated from a deep-sea polychaete near Canal Concepcion, Chile.</title>
        <authorList>
            <person name="Machado H.R."/>
            <person name="Gram L."/>
            <person name="Vynne N.G."/>
        </authorList>
    </citation>
    <scope>NUCLEOTIDE SEQUENCE [LARGE SCALE GENOMIC DNA]</scope>
    <source>
        <strain evidence="2 3">KMM216</strain>
    </source>
</reference>
<proteinExistence type="predicted"/>
<feature type="transmembrane region" description="Helical" evidence="1">
    <location>
        <begin position="46"/>
        <end position="66"/>
    </location>
</feature>
<keyword evidence="1" id="KW-0472">Membrane</keyword>
<evidence type="ECO:0000256" key="1">
    <source>
        <dbReference type="SAM" id="Phobius"/>
    </source>
</evidence>
<evidence type="ECO:0000313" key="3">
    <source>
        <dbReference type="Proteomes" id="UP000027154"/>
    </source>
</evidence>
<organism evidence="2 3">
    <name type="scientific">Pseudoalteromonas fuliginea</name>
    <dbReference type="NCBI Taxonomy" id="1872678"/>
    <lineage>
        <taxon>Bacteria</taxon>
        <taxon>Pseudomonadati</taxon>
        <taxon>Pseudomonadota</taxon>
        <taxon>Gammaproteobacteria</taxon>
        <taxon>Alteromonadales</taxon>
        <taxon>Pseudoalteromonadaceae</taxon>
        <taxon>Pseudoalteromonas</taxon>
    </lineage>
</organism>
<dbReference type="EMBL" id="JJNZ01000065">
    <property type="protein sequence ID" value="KDC49481.1"/>
    <property type="molecule type" value="Genomic_DNA"/>
</dbReference>
<feature type="transmembrane region" description="Helical" evidence="1">
    <location>
        <begin position="275"/>
        <end position="296"/>
    </location>
</feature>
<keyword evidence="1" id="KW-1133">Transmembrane helix</keyword>
<feature type="transmembrane region" description="Helical" evidence="1">
    <location>
        <begin position="225"/>
        <end position="242"/>
    </location>
</feature>
<dbReference type="Proteomes" id="UP000027154">
    <property type="component" value="Unassembled WGS sequence"/>
</dbReference>
<keyword evidence="1" id="KW-0812">Transmembrane</keyword>
<dbReference type="AlphaFoldDB" id="A0ABD3Y5M3"/>